<name>A0A426SFR8_9MICO</name>
<protein>
    <submittedName>
        <fullName evidence="3">Tryptophan-rich sensory protein</fullName>
    </submittedName>
</protein>
<feature type="transmembrane region" description="Helical" evidence="2">
    <location>
        <begin position="164"/>
        <end position="183"/>
    </location>
</feature>
<evidence type="ECO:0000313" key="4">
    <source>
        <dbReference type="Proteomes" id="UP000274327"/>
    </source>
</evidence>
<feature type="transmembrane region" description="Helical" evidence="2">
    <location>
        <begin position="195"/>
        <end position="213"/>
    </location>
</feature>
<dbReference type="GeneID" id="78122628"/>
<evidence type="ECO:0000256" key="1">
    <source>
        <dbReference type="SAM" id="MobiDB-lite"/>
    </source>
</evidence>
<keyword evidence="2" id="KW-0812">Transmembrane</keyword>
<keyword evidence="2" id="KW-0472">Membrane</keyword>
<proteinExistence type="predicted"/>
<organism evidence="3 4">
    <name type="scientific">Brachybacterium paraconglomeratum</name>
    <dbReference type="NCBI Taxonomy" id="173362"/>
    <lineage>
        <taxon>Bacteria</taxon>
        <taxon>Bacillati</taxon>
        <taxon>Actinomycetota</taxon>
        <taxon>Actinomycetes</taxon>
        <taxon>Micrococcales</taxon>
        <taxon>Dermabacteraceae</taxon>
        <taxon>Brachybacterium</taxon>
    </lineage>
</organism>
<dbReference type="RefSeq" id="WP_126988865.1">
    <property type="nucleotide sequence ID" value="NZ_ML133866.1"/>
</dbReference>
<keyword evidence="2" id="KW-1133">Transmembrane helix</keyword>
<feature type="transmembrane region" description="Helical" evidence="2">
    <location>
        <begin position="101"/>
        <end position="119"/>
    </location>
</feature>
<dbReference type="PANTHER" id="PTHR33802">
    <property type="entry name" value="SI:CH211-161H7.5-RELATED"/>
    <property type="match status" value="1"/>
</dbReference>
<sequence>MTAASTPDHSAAAHRRRRTGPRPLGRHLAVTLAFLLAMAGTAVGVGAFGGAPIDEAAGGLLSADATHLAPATPAFRIWSVIYLGLGAYTLWQWWDRRDDRGIAGLAIASLLLNAAWILVVQAGAVALSVLVIVVLLGVLGALFRRLTARPPAGALERVVVDGTFGLYLGWVSVATCANIAAALKGAGFSGFGAPEVLAVMVLLAVAVVGVALTRAGRRPVAAPAAVVWGLLWIAVGRATDAPSSPVVATAAATVTAVIVLATLFAVLRPPRRLEDAHGPAGVRPSDGGAR</sequence>
<feature type="transmembrane region" description="Helical" evidence="2">
    <location>
        <begin position="220"/>
        <end position="239"/>
    </location>
</feature>
<dbReference type="AlphaFoldDB" id="A0A426SFR8"/>
<feature type="transmembrane region" description="Helical" evidence="2">
    <location>
        <begin position="24"/>
        <end position="53"/>
    </location>
</feature>
<dbReference type="Proteomes" id="UP000274327">
    <property type="component" value="Unassembled WGS sequence"/>
</dbReference>
<evidence type="ECO:0000256" key="2">
    <source>
        <dbReference type="SAM" id="Phobius"/>
    </source>
</evidence>
<feature type="transmembrane region" description="Helical" evidence="2">
    <location>
        <begin position="245"/>
        <end position="267"/>
    </location>
</feature>
<feature type="region of interest" description="Disordered" evidence="1">
    <location>
        <begin position="1"/>
        <end position="22"/>
    </location>
</feature>
<dbReference type="EMBL" id="QOCI01000020">
    <property type="protein sequence ID" value="RRR17025.1"/>
    <property type="molecule type" value="Genomic_DNA"/>
</dbReference>
<comment type="caution">
    <text evidence="3">The sequence shown here is derived from an EMBL/GenBank/DDBJ whole genome shotgun (WGS) entry which is preliminary data.</text>
</comment>
<gene>
    <name evidence="3" type="ORF">DS079_16555</name>
</gene>
<reference evidence="3 4" key="1">
    <citation type="submission" date="2018-07" db="EMBL/GenBank/DDBJ databases">
        <title>Brachybacteriurn paraconglorneratum KCTC 9916.</title>
        <authorList>
            <person name="Li Y."/>
        </authorList>
    </citation>
    <scope>NUCLEOTIDE SEQUENCE [LARGE SCALE GENOMIC DNA]</scope>
    <source>
        <strain evidence="3 4">KCTC 9916</strain>
    </source>
</reference>
<dbReference type="PANTHER" id="PTHR33802:SF1">
    <property type="entry name" value="XK-RELATED PROTEIN"/>
    <property type="match status" value="1"/>
</dbReference>
<dbReference type="Gene3D" id="1.20.1260.100">
    <property type="entry name" value="TspO/MBR protein"/>
    <property type="match status" value="1"/>
</dbReference>
<accession>A0A426SFR8</accession>
<feature type="transmembrane region" description="Helical" evidence="2">
    <location>
        <begin position="125"/>
        <end position="143"/>
    </location>
</feature>
<keyword evidence="4" id="KW-1185">Reference proteome</keyword>
<dbReference type="InterPro" id="IPR038330">
    <property type="entry name" value="TspO/MBR-related_sf"/>
</dbReference>
<feature type="transmembrane region" description="Helical" evidence="2">
    <location>
        <begin position="73"/>
        <end position="94"/>
    </location>
</feature>
<evidence type="ECO:0000313" key="3">
    <source>
        <dbReference type="EMBL" id="RRR17025.1"/>
    </source>
</evidence>